<proteinExistence type="predicted"/>
<feature type="compositionally biased region" description="Basic and acidic residues" evidence="1">
    <location>
        <begin position="67"/>
        <end position="76"/>
    </location>
</feature>
<evidence type="ECO:0000313" key="3">
    <source>
        <dbReference type="Proteomes" id="UP000692954"/>
    </source>
</evidence>
<organism evidence="2 3">
    <name type="scientific">Paramecium sonneborni</name>
    <dbReference type="NCBI Taxonomy" id="65129"/>
    <lineage>
        <taxon>Eukaryota</taxon>
        <taxon>Sar</taxon>
        <taxon>Alveolata</taxon>
        <taxon>Ciliophora</taxon>
        <taxon>Intramacronucleata</taxon>
        <taxon>Oligohymenophorea</taxon>
        <taxon>Peniculida</taxon>
        <taxon>Parameciidae</taxon>
        <taxon>Paramecium</taxon>
    </lineage>
</organism>
<dbReference type="AlphaFoldDB" id="A0A8S1QU10"/>
<dbReference type="EMBL" id="CAJJDN010000119">
    <property type="protein sequence ID" value="CAD8119109.1"/>
    <property type="molecule type" value="Genomic_DNA"/>
</dbReference>
<gene>
    <name evidence="2" type="ORF">PSON_ATCC_30995.1.T1190191</name>
</gene>
<feature type="region of interest" description="Disordered" evidence="1">
    <location>
        <begin position="51"/>
        <end position="76"/>
    </location>
</feature>
<dbReference type="Proteomes" id="UP000692954">
    <property type="component" value="Unassembled WGS sequence"/>
</dbReference>
<feature type="compositionally biased region" description="Polar residues" evidence="1">
    <location>
        <begin position="51"/>
        <end position="60"/>
    </location>
</feature>
<accession>A0A8S1QU10</accession>
<evidence type="ECO:0000313" key="2">
    <source>
        <dbReference type="EMBL" id="CAD8119109.1"/>
    </source>
</evidence>
<sequence>MQLRQSKSTIILHSTSQDLKFKSKKFSRNASLKKENFIEYCLINIEQANKTTPKISQQNKGKIKKAYSRDRDEDLG</sequence>
<comment type="caution">
    <text evidence="2">The sequence shown here is derived from an EMBL/GenBank/DDBJ whole genome shotgun (WGS) entry which is preliminary data.</text>
</comment>
<evidence type="ECO:0000256" key="1">
    <source>
        <dbReference type="SAM" id="MobiDB-lite"/>
    </source>
</evidence>
<protein>
    <submittedName>
        <fullName evidence="2">Uncharacterized protein</fullName>
    </submittedName>
</protein>
<reference evidence="2" key="1">
    <citation type="submission" date="2021-01" db="EMBL/GenBank/DDBJ databases">
        <authorList>
            <consortium name="Genoscope - CEA"/>
            <person name="William W."/>
        </authorList>
    </citation>
    <scope>NUCLEOTIDE SEQUENCE</scope>
</reference>
<keyword evidence="3" id="KW-1185">Reference proteome</keyword>
<name>A0A8S1QU10_9CILI</name>